<gene>
    <name evidence="2" type="ORF">FZD51_19385</name>
</gene>
<evidence type="ECO:0000256" key="1">
    <source>
        <dbReference type="SAM" id="Phobius"/>
    </source>
</evidence>
<proteinExistence type="predicted"/>
<evidence type="ECO:0000313" key="2">
    <source>
        <dbReference type="EMBL" id="TYS45731.1"/>
    </source>
</evidence>
<dbReference type="RefSeq" id="WP_148976271.1">
    <property type="nucleotide sequence ID" value="NZ_JBNIKT010000001.1"/>
</dbReference>
<protein>
    <submittedName>
        <fullName evidence="2">Helix-turn-helix domain-containing protein</fullName>
    </submittedName>
</protein>
<dbReference type="EMBL" id="VTER01000010">
    <property type="protein sequence ID" value="TYS45731.1"/>
    <property type="molecule type" value="Genomic_DNA"/>
</dbReference>
<keyword evidence="1" id="KW-0812">Transmembrane</keyword>
<name>A0A5D4R696_9BACI</name>
<dbReference type="Proteomes" id="UP000322139">
    <property type="component" value="Unassembled WGS sequence"/>
</dbReference>
<accession>A0A5D4R696</accession>
<sequence>MKPLTYIIGASILSLSMVISAFIIGFSLNSADESEQQQPLTYSANDVMTISQLSGYLQISEDSIEKIIREDMSAKANLSMYDTYQFIPYLKIDEEKRFIRSEIDEWLKYKNDNPTD</sequence>
<dbReference type="AlphaFoldDB" id="A0A5D4R696"/>
<keyword evidence="1" id="KW-1133">Transmembrane helix</keyword>
<reference evidence="2 3" key="1">
    <citation type="submission" date="2019-08" db="EMBL/GenBank/DDBJ databases">
        <title>Bacillus genomes from the desert of Cuatro Cienegas, Coahuila.</title>
        <authorList>
            <person name="Olmedo-Alvarez G."/>
        </authorList>
    </citation>
    <scope>NUCLEOTIDE SEQUENCE [LARGE SCALE GENOMIC DNA]</scope>
    <source>
        <strain evidence="2 3">CH446_14T</strain>
    </source>
</reference>
<keyword evidence="1" id="KW-0472">Membrane</keyword>
<feature type="transmembrane region" description="Helical" evidence="1">
    <location>
        <begin position="6"/>
        <end position="28"/>
    </location>
</feature>
<evidence type="ECO:0000313" key="3">
    <source>
        <dbReference type="Proteomes" id="UP000322139"/>
    </source>
</evidence>
<organism evidence="2 3">
    <name type="scientific">Bacillus infantis</name>
    <dbReference type="NCBI Taxonomy" id="324767"/>
    <lineage>
        <taxon>Bacteria</taxon>
        <taxon>Bacillati</taxon>
        <taxon>Bacillota</taxon>
        <taxon>Bacilli</taxon>
        <taxon>Bacillales</taxon>
        <taxon>Bacillaceae</taxon>
        <taxon>Bacillus</taxon>
    </lineage>
</organism>
<comment type="caution">
    <text evidence="2">The sequence shown here is derived from an EMBL/GenBank/DDBJ whole genome shotgun (WGS) entry which is preliminary data.</text>
</comment>